<dbReference type="GO" id="GO:0005524">
    <property type="term" value="F:ATP binding"/>
    <property type="evidence" value="ECO:0007669"/>
    <property type="project" value="UniProtKB-UniRule"/>
</dbReference>
<keyword evidence="2 5" id="KW-0808">Transferase</keyword>
<dbReference type="Proteomes" id="UP000676310">
    <property type="component" value="Unassembled WGS sequence"/>
</dbReference>
<dbReference type="GO" id="GO:0052381">
    <property type="term" value="F:tRNA dimethylallyltransferase activity"/>
    <property type="evidence" value="ECO:0007669"/>
    <property type="project" value="UniProtKB-UniRule"/>
</dbReference>
<dbReference type="InterPro" id="IPR027417">
    <property type="entry name" value="P-loop_NTPase"/>
</dbReference>
<keyword evidence="5" id="KW-0963">Cytoplasm</keyword>
<dbReference type="PANTHER" id="PTHR11088:SF89">
    <property type="entry name" value="TRNA DIMETHYLALLYLTRANSFERASE"/>
    <property type="match status" value="1"/>
</dbReference>
<dbReference type="HAMAP" id="MF_00185">
    <property type="entry name" value="IPP_trans"/>
    <property type="match status" value="1"/>
</dbReference>
<keyword evidence="4 5" id="KW-0067">ATP-binding</keyword>
<evidence type="ECO:0000256" key="3">
    <source>
        <dbReference type="ARBA" id="ARBA00022741"/>
    </source>
</evidence>
<gene>
    <name evidence="9" type="ORF">ALTATR162_LOCUS5491</name>
</gene>
<keyword evidence="5 6" id="KW-0819">tRNA processing</keyword>
<evidence type="ECO:0000256" key="1">
    <source>
        <dbReference type="ARBA" id="ARBA00005842"/>
    </source>
</evidence>
<dbReference type="AlphaFoldDB" id="A0A8J2MZY1"/>
<sequence>MAKPPHKPLITIVGATGTGKSDLAVEIARKYNGEIINGDAMQLYRGLPIITNKITQDETKGVPHHLLGCISLEEETWTVGKFVGEALRTIDEIRSRGKLPVLVGGTHYYTQSLLFQDALADEPELNLNENSKPLPVLGESTEVLHTKLREVDPIMADRWHPNERRKIQRSLEIYLRTGKPASQLYKEQKLQRDALADQANGAASDSLRFETLVFWVHANKDVLHRRLDGRVDKMIARGLLSEVKQLNSFREHRESSTGTNIDQTRGIWVSIGYKEFLDYQSALSGHAKTASELEKLKISAIEKTQAATRQYANRQIKWIRIKLLNALIGAGQEDNTFLVDGSDISEWEDTVVKPALTVTERFLSGQSLPSPSTLSPAAAEMLTPKREYDLGQRPDLWQKKVCEICGTTAITENDWNLHRQSRAHRRAVGARKKQENAHKMRNGGTKSPKEEVVDVLEHYLDNLSKGQELK</sequence>
<comment type="similarity">
    <text evidence="1 5 7">Belongs to the IPP transferase family.</text>
</comment>
<organism evidence="9 10">
    <name type="scientific">Alternaria atra</name>
    <dbReference type="NCBI Taxonomy" id="119953"/>
    <lineage>
        <taxon>Eukaryota</taxon>
        <taxon>Fungi</taxon>
        <taxon>Dikarya</taxon>
        <taxon>Ascomycota</taxon>
        <taxon>Pezizomycotina</taxon>
        <taxon>Dothideomycetes</taxon>
        <taxon>Pleosporomycetidae</taxon>
        <taxon>Pleosporales</taxon>
        <taxon>Pleosporineae</taxon>
        <taxon>Pleosporaceae</taxon>
        <taxon>Alternaria</taxon>
        <taxon>Alternaria sect. Ulocladioides</taxon>
    </lineage>
</organism>
<dbReference type="GeneID" id="67017275"/>
<dbReference type="InterPro" id="IPR018022">
    <property type="entry name" value="IPT"/>
</dbReference>
<evidence type="ECO:0000313" key="9">
    <source>
        <dbReference type="EMBL" id="CAG5159252.1"/>
    </source>
</evidence>
<evidence type="ECO:0000256" key="5">
    <source>
        <dbReference type="PIRNR" id="PIRNR039110"/>
    </source>
</evidence>
<keyword evidence="3 5" id="KW-0547">Nucleotide-binding</keyword>
<comment type="function">
    <text evidence="5">Catalyzes the transfer of a dimethylallyl group onto the adenine at position 37.</text>
</comment>
<dbReference type="RefSeq" id="XP_043169045.1">
    <property type="nucleotide sequence ID" value="XM_043313110.1"/>
</dbReference>
<reference evidence="9" key="1">
    <citation type="submission" date="2021-05" db="EMBL/GenBank/DDBJ databases">
        <authorList>
            <person name="Stam R."/>
        </authorList>
    </citation>
    <scope>NUCLEOTIDE SEQUENCE</scope>
    <source>
        <strain evidence="9">CS162</strain>
    </source>
</reference>
<dbReference type="SUPFAM" id="SSF52540">
    <property type="entry name" value="P-loop containing nucleoside triphosphate hydrolases"/>
    <property type="match status" value="2"/>
</dbReference>
<dbReference type="NCBIfam" id="TIGR00174">
    <property type="entry name" value="miaA"/>
    <property type="match status" value="1"/>
</dbReference>
<dbReference type="Gene3D" id="3.30.160.60">
    <property type="entry name" value="Classic Zinc Finger"/>
    <property type="match status" value="1"/>
</dbReference>
<dbReference type="PANTHER" id="PTHR11088">
    <property type="entry name" value="TRNA DIMETHYLALLYLTRANSFERASE"/>
    <property type="match status" value="1"/>
</dbReference>
<dbReference type="EC" id="2.5.1.75" evidence="5 6"/>
<evidence type="ECO:0000256" key="4">
    <source>
        <dbReference type="ARBA" id="ARBA00022840"/>
    </source>
</evidence>
<comment type="caution">
    <text evidence="9">The sequence shown here is derived from an EMBL/GenBank/DDBJ whole genome shotgun (WGS) entry which is preliminary data.</text>
</comment>
<dbReference type="PIRSF" id="PIRSF039110">
    <property type="entry name" value="IPP_transferase"/>
    <property type="match status" value="1"/>
</dbReference>
<dbReference type="InterPro" id="IPR030666">
    <property type="entry name" value="IPP_transferase_euk"/>
</dbReference>
<dbReference type="SUPFAM" id="SSF57667">
    <property type="entry name" value="beta-beta-alpha zinc fingers"/>
    <property type="match status" value="1"/>
</dbReference>
<dbReference type="InterPro" id="IPR039657">
    <property type="entry name" value="Dimethylallyltransferase"/>
</dbReference>
<proteinExistence type="inferred from homology"/>
<dbReference type="InterPro" id="IPR036236">
    <property type="entry name" value="Znf_C2H2_sf"/>
</dbReference>
<dbReference type="EMBL" id="CAJRGZ010000019">
    <property type="protein sequence ID" value="CAG5159252.1"/>
    <property type="molecule type" value="Genomic_DNA"/>
</dbReference>
<evidence type="ECO:0000256" key="8">
    <source>
        <dbReference type="SAM" id="MobiDB-lite"/>
    </source>
</evidence>
<dbReference type="GO" id="GO:0005739">
    <property type="term" value="C:mitochondrion"/>
    <property type="evidence" value="ECO:0007669"/>
    <property type="project" value="TreeGrafter"/>
</dbReference>
<dbReference type="GO" id="GO:0006400">
    <property type="term" value="P:tRNA modification"/>
    <property type="evidence" value="ECO:0007669"/>
    <property type="project" value="TreeGrafter"/>
</dbReference>
<dbReference type="OrthoDB" id="775260at2759"/>
<dbReference type="Gene3D" id="1.10.20.140">
    <property type="match status" value="1"/>
</dbReference>
<evidence type="ECO:0000256" key="2">
    <source>
        <dbReference type="ARBA" id="ARBA00022679"/>
    </source>
</evidence>
<accession>A0A8J2MZY1</accession>
<protein>
    <recommendedName>
        <fullName evidence="5 6">tRNA dimethylallyltransferase</fullName>
        <ecNumber evidence="5 6">2.5.1.75</ecNumber>
    </recommendedName>
</protein>
<evidence type="ECO:0000256" key="7">
    <source>
        <dbReference type="RuleBase" id="RU003785"/>
    </source>
</evidence>
<dbReference type="Pfam" id="PF01715">
    <property type="entry name" value="IPPT"/>
    <property type="match status" value="1"/>
</dbReference>
<feature type="region of interest" description="Disordered" evidence="8">
    <location>
        <begin position="425"/>
        <end position="451"/>
    </location>
</feature>
<evidence type="ECO:0000256" key="6">
    <source>
        <dbReference type="RuleBase" id="RU003783"/>
    </source>
</evidence>
<comment type="catalytic activity">
    <reaction evidence="5 6">
        <text>adenosine(37) in tRNA + dimethylallyl diphosphate = N(6)-dimethylallyladenosine(37) in tRNA + diphosphate</text>
        <dbReference type="Rhea" id="RHEA:26482"/>
        <dbReference type="Rhea" id="RHEA-COMP:10162"/>
        <dbReference type="Rhea" id="RHEA-COMP:10375"/>
        <dbReference type="ChEBI" id="CHEBI:33019"/>
        <dbReference type="ChEBI" id="CHEBI:57623"/>
        <dbReference type="ChEBI" id="CHEBI:74411"/>
        <dbReference type="ChEBI" id="CHEBI:74415"/>
        <dbReference type="EC" id="2.5.1.75"/>
    </reaction>
</comment>
<evidence type="ECO:0000313" key="10">
    <source>
        <dbReference type="Proteomes" id="UP000676310"/>
    </source>
</evidence>
<name>A0A8J2MZY1_9PLEO</name>
<dbReference type="Gene3D" id="3.40.50.300">
    <property type="entry name" value="P-loop containing nucleotide triphosphate hydrolases"/>
    <property type="match status" value="1"/>
</dbReference>
<keyword evidence="10" id="KW-1185">Reference proteome</keyword>